<evidence type="ECO:0000313" key="4">
    <source>
        <dbReference type="EMBL" id="BAI00165.1"/>
    </source>
</evidence>
<dbReference type="KEGG" id="apt:APA01_20430"/>
<dbReference type="PANTHER" id="PTHR42804">
    <property type="entry name" value="ALDEHYDE DEHYDROGENASE"/>
    <property type="match status" value="1"/>
</dbReference>
<accession>C7JDF3</accession>
<dbReference type="HOGENOM" id="CLU_005391_0_0_5"/>
<proteinExistence type="inferred from homology"/>
<dbReference type="CDD" id="cd07138">
    <property type="entry name" value="ALDH_CddD_SSP0762"/>
    <property type="match status" value="1"/>
</dbReference>
<evidence type="ECO:0000313" key="5">
    <source>
        <dbReference type="Proteomes" id="UP000000948"/>
    </source>
</evidence>
<dbReference type="InterPro" id="IPR016163">
    <property type="entry name" value="Ald_DH_C"/>
</dbReference>
<evidence type="ECO:0000256" key="2">
    <source>
        <dbReference type="ARBA" id="ARBA00023002"/>
    </source>
</evidence>
<dbReference type="Proteomes" id="UP000000948">
    <property type="component" value="Chromosome"/>
</dbReference>
<comment type="similarity">
    <text evidence="1">Belongs to the aldehyde dehydrogenase family.</text>
</comment>
<name>C7JDF3_ACEP3</name>
<dbReference type="eggNOG" id="COG1012">
    <property type="taxonomic scope" value="Bacteria"/>
</dbReference>
<dbReference type="GO" id="GO:0016620">
    <property type="term" value="F:oxidoreductase activity, acting on the aldehyde or oxo group of donors, NAD or NADP as acceptor"/>
    <property type="evidence" value="ECO:0007669"/>
    <property type="project" value="InterPro"/>
</dbReference>
<keyword evidence="2" id="KW-0560">Oxidoreductase</keyword>
<dbReference type="InterPro" id="IPR015590">
    <property type="entry name" value="Aldehyde_DH_dom"/>
</dbReference>
<dbReference type="Gene3D" id="3.40.309.10">
    <property type="entry name" value="Aldehyde Dehydrogenase, Chain A, domain 2"/>
    <property type="match status" value="1"/>
</dbReference>
<dbReference type="PANTHER" id="PTHR42804:SF1">
    <property type="entry name" value="ALDEHYDE DEHYDROGENASE-RELATED"/>
    <property type="match status" value="1"/>
</dbReference>
<gene>
    <name evidence="4" type="ordered locus">APA01_20430</name>
</gene>
<dbReference type="SUPFAM" id="SSF53720">
    <property type="entry name" value="ALDH-like"/>
    <property type="match status" value="1"/>
</dbReference>
<dbReference type="FunFam" id="3.40.605.10:FF:000007">
    <property type="entry name" value="NAD/NADP-dependent betaine aldehyde dehydrogenase"/>
    <property type="match status" value="1"/>
</dbReference>
<dbReference type="InterPro" id="IPR016162">
    <property type="entry name" value="Ald_DH_N"/>
</dbReference>
<dbReference type="PATRIC" id="fig|634452.3.peg.2131"/>
<organism evidence="4 5">
    <name type="scientific">Acetobacter pasteurianus (strain NBRC 105184 / IFO 3283-01)</name>
    <dbReference type="NCBI Taxonomy" id="634452"/>
    <lineage>
        <taxon>Bacteria</taxon>
        <taxon>Pseudomonadati</taxon>
        <taxon>Pseudomonadota</taxon>
        <taxon>Alphaproteobacteria</taxon>
        <taxon>Acetobacterales</taxon>
        <taxon>Acetobacteraceae</taxon>
        <taxon>Acetobacter</taxon>
    </lineage>
</organism>
<dbReference type="Pfam" id="PF00171">
    <property type="entry name" value="Aldedh"/>
    <property type="match status" value="1"/>
</dbReference>
<protein>
    <submittedName>
        <fullName evidence="4">Aldehyde dehydrogenase</fullName>
    </submittedName>
</protein>
<dbReference type="EMBL" id="AP011121">
    <property type="protein sequence ID" value="BAI00165.1"/>
    <property type="molecule type" value="Genomic_DNA"/>
</dbReference>
<dbReference type="RefSeq" id="WP_014457235.1">
    <property type="nucleotide sequence ID" value="NC_013209.1"/>
</dbReference>
<sequence length="502" mass="53551">MSYYLEIPNVSGGYWEGDEMDCLENSERFFINGQWVSPSAQDQQDIINPATEEPCGRLALAHAQDVNRAVEVAHAAFETWSTTTRAQRLEVLGRIPSIYQRRAEEMSQAISLEMGAPITLARESQTPAGLAHIEETLDALRHYQFEECEDDILITHEPIGVAGLITPWNWPMNQIACKVMPALAAGCTVVLKPSEIAPLSAIIFTEILHEAGVPAGVYNMVQGNGPVAGEALASHPLVNVVSFTGSTQAGIAVAQAAAPTVKRVLQELGGKSANIIFPDTDFADAVERGAQECFGNSGQSCDAPTRMLVPHDLMEKAMDIAAKVANSLRVGNPADSMTELGPVVSASQFNRIQALIEKGTAQGAILAAGGAGRPDGLAQGYYVRPTVFGHVTSDMVIAQEEIFGPVLSIMGYADEDDAIRLANSTPYGLAAYVQSGSMERARRVARKLRAGTVTLNGAAWTVKAPFGGYGLSGNGRECSRFGIAEFLETKAIVGYGADSKKH</sequence>
<dbReference type="STRING" id="634452.APA01_20430"/>
<dbReference type="AlphaFoldDB" id="C7JDF3"/>
<dbReference type="BioCyc" id="APAS634452:APA01_RS10400-MONOMER"/>
<dbReference type="FunFam" id="3.40.309.10:FF:000012">
    <property type="entry name" value="Betaine aldehyde dehydrogenase"/>
    <property type="match status" value="1"/>
</dbReference>
<feature type="domain" description="Aldehyde dehydrogenase" evidence="3">
    <location>
        <begin position="35"/>
        <end position="492"/>
    </location>
</feature>
<dbReference type="Gene3D" id="3.40.605.10">
    <property type="entry name" value="Aldehyde Dehydrogenase, Chain A, domain 1"/>
    <property type="match status" value="1"/>
</dbReference>
<evidence type="ECO:0000259" key="3">
    <source>
        <dbReference type="Pfam" id="PF00171"/>
    </source>
</evidence>
<reference evidence="4 5" key="1">
    <citation type="journal article" date="2009" name="Nucleic Acids Res.">
        <title>Whole-genome analyses reveal genetic instability of Acetobacter pasteurianus.</title>
        <authorList>
            <person name="Azuma Y."/>
            <person name="Hosoyama A."/>
            <person name="Matsutani M."/>
            <person name="Furuya N."/>
            <person name="Horikawa H."/>
            <person name="Harada T."/>
            <person name="Hirakawa H."/>
            <person name="Kuhara S."/>
            <person name="Matsushita K."/>
            <person name="Fujita N."/>
            <person name="Shirai M."/>
        </authorList>
    </citation>
    <scope>NUCLEOTIDE SEQUENCE [LARGE SCALE GENOMIC DNA]</scope>
    <source>
        <strain evidence="5">NBRC 105184 / IFO 3283-01</strain>
    </source>
</reference>
<dbReference type="InterPro" id="IPR016161">
    <property type="entry name" value="Ald_DH/histidinol_DH"/>
</dbReference>
<evidence type="ECO:0000256" key="1">
    <source>
        <dbReference type="ARBA" id="ARBA00009986"/>
    </source>
</evidence>